<evidence type="ECO:0000313" key="3">
    <source>
        <dbReference type="Proteomes" id="UP000177480"/>
    </source>
</evidence>
<organism evidence="2 3">
    <name type="scientific">Candidatus Ryanbacteria bacterium RIFCSPHIGHO2_01_FULL_45_22</name>
    <dbReference type="NCBI Taxonomy" id="1802114"/>
    <lineage>
        <taxon>Bacteria</taxon>
        <taxon>Candidatus Ryaniibacteriota</taxon>
    </lineage>
</organism>
<reference evidence="2 3" key="1">
    <citation type="journal article" date="2016" name="Nat. Commun.">
        <title>Thousands of microbial genomes shed light on interconnected biogeochemical processes in an aquifer system.</title>
        <authorList>
            <person name="Anantharaman K."/>
            <person name="Brown C.T."/>
            <person name="Hug L.A."/>
            <person name="Sharon I."/>
            <person name="Castelle C.J."/>
            <person name="Probst A.J."/>
            <person name="Thomas B.C."/>
            <person name="Singh A."/>
            <person name="Wilkins M.J."/>
            <person name="Karaoz U."/>
            <person name="Brodie E.L."/>
            <person name="Williams K.H."/>
            <person name="Hubbard S.S."/>
            <person name="Banfield J.F."/>
        </authorList>
    </citation>
    <scope>NUCLEOTIDE SEQUENCE [LARGE SCALE GENOMIC DNA]</scope>
</reference>
<keyword evidence="1" id="KW-0472">Membrane</keyword>
<name>A0A1G2FYE9_9BACT</name>
<dbReference type="STRING" id="1802114.A2719_01905"/>
<feature type="transmembrane region" description="Helical" evidence="1">
    <location>
        <begin position="28"/>
        <end position="46"/>
    </location>
</feature>
<protein>
    <submittedName>
        <fullName evidence="2">Uncharacterized protein</fullName>
    </submittedName>
</protein>
<dbReference type="AlphaFoldDB" id="A0A1G2FYE9"/>
<accession>A0A1G2FYE9</accession>
<keyword evidence="1" id="KW-1133">Transmembrane helix</keyword>
<keyword evidence="1" id="KW-0812">Transmembrane</keyword>
<dbReference type="Proteomes" id="UP000177480">
    <property type="component" value="Unassembled WGS sequence"/>
</dbReference>
<feature type="transmembrane region" description="Helical" evidence="1">
    <location>
        <begin position="67"/>
        <end position="93"/>
    </location>
</feature>
<gene>
    <name evidence="2" type="ORF">A2719_01905</name>
</gene>
<comment type="caution">
    <text evidence="2">The sequence shown here is derived from an EMBL/GenBank/DDBJ whole genome shotgun (WGS) entry which is preliminary data.</text>
</comment>
<dbReference type="EMBL" id="MHNK01000020">
    <property type="protein sequence ID" value="OGZ43093.1"/>
    <property type="molecule type" value="Genomic_DNA"/>
</dbReference>
<feature type="transmembrane region" description="Helical" evidence="1">
    <location>
        <begin position="105"/>
        <end position="127"/>
    </location>
</feature>
<proteinExistence type="predicted"/>
<sequence length="128" mass="14655">MPVIVFYEYVTWQYGQGVREFIVAWQNIHWFLWRVFSISLLLRTFFRPFRRTSESYGRGFDPAAMAQIFLVNVVTRLVGVMVRSVLLVSALLFQAVVFVAGGILFLWFLLAPVAIPLSILAGILIILV</sequence>
<evidence type="ECO:0000256" key="1">
    <source>
        <dbReference type="SAM" id="Phobius"/>
    </source>
</evidence>
<evidence type="ECO:0000313" key="2">
    <source>
        <dbReference type="EMBL" id="OGZ43093.1"/>
    </source>
</evidence>